<reference evidence="6 7" key="1">
    <citation type="submission" date="2016-08" db="EMBL/GenBank/DDBJ databases">
        <title>Draft genome of Fabibacter sp. strain SK-8.</title>
        <authorList>
            <person name="Wong S.-K."/>
            <person name="Hamasaki K."/>
            <person name="Yoshizawa S."/>
        </authorList>
    </citation>
    <scope>NUCLEOTIDE SEQUENCE [LARGE SCALE GENOMIC DNA]</scope>
    <source>
        <strain evidence="6 7">SK-8</strain>
    </source>
</reference>
<dbReference type="RefSeq" id="WP_069836555.1">
    <property type="nucleotide sequence ID" value="NZ_MDGQ01000005.1"/>
</dbReference>
<evidence type="ECO:0000256" key="4">
    <source>
        <dbReference type="SAM" id="Phobius"/>
    </source>
</evidence>
<evidence type="ECO:0000256" key="2">
    <source>
        <dbReference type="ARBA" id="ARBA00022676"/>
    </source>
</evidence>
<dbReference type="InterPro" id="IPR001173">
    <property type="entry name" value="Glyco_trans_2-like"/>
</dbReference>
<proteinExistence type="inferred from homology"/>
<gene>
    <name evidence="6" type="ORF">BFP71_16665</name>
</gene>
<evidence type="ECO:0000259" key="5">
    <source>
        <dbReference type="Pfam" id="PF00535"/>
    </source>
</evidence>
<name>A0A1E5T113_9BACT</name>
<dbReference type="Proteomes" id="UP000095552">
    <property type="component" value="Unassembled WGS sequence"/>
</dbReference>
<evidence type="ECO:0000313" key="6">
    <source>
        <dbReference type="EMBL" id="OEK05051.1"/>
    </source>
</evidence>
<feature type="transmembrane region" description="Helical" evidence="4">
    <location>
        <begin position="305"/>
        <end position="326"/>
    </location>
</feature>
<dbReference type="STRING" id="1563681.BFP71_16665"/>
<evidence type="ECO:0000256" key="1">
    <source>
        <dbReference type="ARBA" id="ARBA00006739"/>
    </source>
</evidence>
<dbReference type="GO" id="GO:0016757">
    <property type="term" value="F:glycosyltransferase activity"/>
    <property type="evidence" value="ECO:0007669"/>
    <property type="project" value="UniProtKB-KW"/>
</dbReference>
<evidence type="ECO:0000256" key="3">
    <source>
        <dbReference type="ARBA" id="ARBA00022679"/>
    </source>
</evidence>
<sequence>MTTLLLIIFISLLLIQVYFFVRFDWAIKSNNKDAGDHKPSVSVIVAARNEAENLPKLLELLVKQDHPEFEIIIINDRSNDDTKLIVESYSAVIEKVRLINIEELPSHWTGKKHAIYQGIQKARNEILLFTDADCLPYSNRWISHMSGPFSKGVDIVLGLSPYQKRKGFLNQFIQFETLFVALQYVGFTKLGNPYMGIGRNMAVRKAKYNLAWLESNAHLEGGDDDLIVNKLARKGNTAVVTQKEGQTCSIPETKWSAYFKQKTRHLSAGQYYQKKDRTLLAVFTLSILFGWLLFLSLLVSAINPYFILTAFTLRSLSFYIIFARIGRKFGSPVNLWAIPLLDLCYSIYYPITGLKALLTKNIQWK</sequence>
<feature type="transmembrane region" description="Helical" evidence="4">
    <location>
        <begin position="333"/>
        <end position="351"/>
    </location>
</feature>
<dbReference type="OrthoDB" id="9800276at2"/>
<dbReference type="InterPro" id="IPR029044">
    <property type="entry name" value="Nucleotide-diphossugar_trans"/>
</dbReference>
<dbReference type="Pfam" id="PF00535">
    <property type="entry name" value="Glycos_transf_2"/>
    <property type="match status" value="1"/>
</dbReference>
<dbReference type="PANTHER" id="PTHR43630:SF1">
    <property type="entry name" value="POLY-BETA-1,6-N-ACETYL-D-GLUCOSAMINE SYNTHASE"/>
    <property type="match status" value="1"/>
</dbReference>
<dbReference type="AlphaFoldDB" id="A0A1E5T113"/>
<keyword evidence="4" id="KW-0472">Membrane</keyword>
<dbReference type="Gene3D" id="3.90.550.10">
    <property type="entry name" value="Spore Coat Polysaccharide Biosynthesis Protein SpsA, Chain A"/>
    <property type="match status" value="1"/>
</dbReference>
<comment type="caution">
    <text evidence="6">The sequence shown here is derived from an EMBL/GenBank/DDBJ whole genome shotgun (WGS) entry which is preliminary data.</text>
</comment>
<dbReference type="SUPFAM" id="SSF53448">
    <property type="entry name" value="Nucleotide-diphospho-sugar transferases"/>
    <property type="match status" value="1"/>
</dbReference>
<organism evidence="6 7">
    <name type="scientific">Roseivirga misakiensis</name>
    <dbReference type="NCBI Taxonomy" id="1563681"/>
    <lineage>
        <taxon>Bacteria</taxon>
        <taxon>Pseudomonadati</taxon>
        <taxon>Bacteroidota</taxon>
        <taxon>Cytophagia</taxon>
        <taxon>Cytophagales</taxon>
        <taxon>Roseivirgaceae</taxon>
        <taxon>Roseivirga</taxon>
    </lineage>
</organism>
<accession>A0A1E5T113</accession>
<comment type="similarity">
    <text evidence="1">Belongs to the glycosyltransferase 2 family.</text>
</comment>
<keyword evidence="4" id="KW-0812">Transmembrane</keyword>
<feature type="transmembrane region" description="Helical" evidence="4">
    <location>
        <begin position="6"/>
        <end position="23"/>
    </location>
</feature>
<dbReference type="PANTHER" id="PTHR43630">
    <property type="entry name" value="POLY-BETA-1,6-N-ACETYL-D-GLUCOSAMINE SYNTHASE"/>
    <property type="match status" value="1"/>
</dbReference>
<keyword evidence="3" id="KW-0808">Transferase</keyword>
<dbReference type="EMBL" id="MDGQ01000005">
    <property type="protein sequence ID" value="OEK05051.1"/>
    <property type="molecule type" value="Genomic_DNA"/>
</dbReference>
<keyword evidence="2" id="KW-0328">Glycosyltransferase</keyword>
<feature type="transmembrane region" description="Helical" evidence="4">
    <location>
        <begin position="279"/>
        <end position="299"/>
    </location>
</feature>
<protein>
    <recommendedName>
        <fullName evidence="5">Glycosyltransferase 2-like domain-containing protein</fullName>
    </recommendedName>
</protein>
<feature type="domain" description="Glycosyltransferase 2-like" evidence="5">
    <location>
        <begin position="42"/>
        <end position="205"/>
    </location>
</feature>
<keyword evidence="4" id="KW-1133">Transmembrane helix</keyword>
<keyword evidence="7" id="KW-1185">Reference proteome</keyword>
<evidence type="ECO:0000313" key="7">
    <source>
        <dbReference type="Proteomes" id="UP000095552"/>
    </source>
</evidence>